<gene>
    <name evidence="1" type="ORF">METZ01_LOCUS362344</name>
</gene>
<evidence type="ECO:0000313" key="1">
    <source>
        <dbReference type="EMBL" id="SVD09490.1"/>
    </source>
</evidence>
<reference evidence="1" key="1">
    <citation type="submission" date="2018-05" db="EMBL/GenBank/DDBJ databases">
        <authorList>
            <person name="Lanie J.A."/>
            <person name="Ng W.-L."/>
            <person name="Kazmierczak K.M."/>
            <person name="Andrzejewski T.M."/>
            <person name="Davidsen T.M."/>
            <person name="Wayne K.J."/>
            <person name="Tettelin H."/>
            <person name="Glass J.I."/>
            <person name="Rusch D."/>
            <person name="Podicherti R."/>
            <person name="Tsui H.-C.T."/>
            <person name="Winkler M.E."/>
        </authorList>
    </citation>
    <scope>NUCLEOTIDE SEQUENCE</scope>
</reference>
<sequence length="55" mass="6350">IVETKNHHVILFGINVKVGISQKQIVECCQSLENDLKNRFTGFEINIKVSPMHHY</sequence>
<protein>
    <recommendedName>
        <fullName evidence="2">Cation efflux protein cytoplasmic domain-containing protein</fullName>
    </recommendedName>
</protein>
<name>A0A382SHQ7_9ZZZZ</name>
<dbReference type="AlphaFoldDB" id="A0A382SHQ7"/>
<dbReference type="EMBL" id="UINC01129238">
    <property type="protein sequence ID" value="SVD09490.1"/>
    <property type="molecule type" value="Genomic_DNA"/>
</dbReference>
<evidence type="ECO:0008006" key="2">
    <source>
        <dbReference type="Google" id="ProtNLM"/>
    </source>
</evidence>
<accession>A0A382SHQ7</accession>
<feature type="non-terminal residue" evidence="1">
    <location>
        <position position="1"/>
    </location>
</feature>
<proteinExistence type="predicted"/>
<organism evidence="1">
    <name type="scientific">marine metagenome</name>
    <dbReference type="NCBI Taxonomy" id="408172"/>
    <lineage>
        <taxon>unclassified sequences</taxon>
        <taxon>metagenomes</taxon>
        <taxon>ecological metagenomes</taxon>
    </lineage>
</organism>